<evidence type="ECO:0000313" key="3">
    <source>
        <dbReference type="Proteomes" id="UP000274907"/>
    </source>
</evidence>
<feature type="transmembrane region" description="Helical" evidence="1">
    <location>
        <begin position="72"/>
        <end position="90"/>
    </location>
</feature>
<gene>
    <name evidence="2" type="ORF">EAH68_02960</name>
</gene>
<feature type="transmembrane region" description="Helical" evidence="1">
    <location>
        <begin position="12"/>
        <end position="34"/>
    </location>
</feature>
<keyword evidence="1" id="KW-0472">Membrane</keyword>
<keyword evidence="3" id="KW-1185">Reference proteome</keyword>
<sequence>MERDLLVRLTGMITLRLWAAALVTGALGGGLVLLGVRLGLALVTMGVLLVPVAAVTTCAWFLRRPAAAVPRWLTWLGGVGSAAGLVWLLISPGEVPAILVLAVGVWLLVVGLIAQAVFGRMRSS</sequence>
<keyword evidence="1" id="KW-1133">Transmembrane helix</keyword>
<dbReference type="Proteomes" id="UP000274907">
    <property type="component" value="Unassembled WGS sequence"/>
</dbReference>
<proteinExistence type="predicted"/>
<dbReference type="OrthoDB" id="4427506at2"/>
<dbReference type="RefSeq" id="WP_126119836.1">
    <property type="nucleotide sequence ID" value="NZ_RXHJ01000003.1"/>
</dbReference>
<dbReference type="AlphaFoldDB" id="A0A430I143"/>
<protein>
    <submittedName>
        <fullName evidence="2">Uncharacterized protein</fullName>
    </submittedName>
</protein>
<evidence type="ECO:0000256" key="1">
    <source>
        <dbReference type="SAM" id="Phobius"/>
    </source>
</evidence>
<reference evidence="2 3" key="1">
    <citation type="submission" date="2018-12" db="EMBL/GenBank/DDBJ databases">
        <title>YIM 101343 draft genome.</title>
        <authorList>
            <person name="Chen X."/>
        </authorList>
    </citation>
    <scope>NUCLEOTIDE SEQUENCE [LARGE SCALE GENOMIC DNA]</scope>
    <source>
        <strain evidence="2 3">YIM 101343</strain>
    </source>
</reference>
<comment type="caution">
    <text evidence="2">The sequence shown here is derived from an EMBL/GenBank/DDBJ whole genome shotgun (WGS) entry which is preliminary data.</text>
</comment>
<accession>A0A430I143</accession>
<organism evidence="2 3">
    <name type="scientific">Corynebacterium hylobatis</name>
    <dbReference type="NCBI Taxonomy" id="1859290"/>
    <lineage>
        <taxon>Bacteria</taxon>
        <taxon>Bacillati</taxon>
        <taxon>Actinomycetota</taxon>
        <taxon>Actinomycetes</taxon>
        <taxon>Mycobacteriales</taxon>
        <taxon>Corynebacteriaceae</taxon>
        <taxon>Corynebacterium</taxon>
    </lineage>
</organism>
<evidence type="ECO:0000313" key="2">
    <source>
        <dbReference type="EMBL" id="RSZ65118.1"/>
    </source>
</evidence>
<feature type="transmembrane region" description="Helical" evidence="1">
    <location>
        <begin position="40"/>
        <end position="60"/>
    </location>
</feature>
<name>A0A430I143_9CORY</name>
<feature type="transmembrane region" description="Helical" evidence="1">
    <location>
        <begin position="96"/>
        <end position="118"/>
    </location>
</feature>
<dbReference type="EMBL" id="RXHJ01000003">
    <property type="protein sequence ID" value="RSZ65118.1"/>
    <property type="molecule type" value="Genomic_DNA"/>
</dbReference>
<keyword evidence="1" id="KW-0812">Transmembrane</keyword>